<dbReference type="EMBL" id="APBN01000014">
    <property type="protein sequence ID" value="EMT50536.1"/>
    <property type="molecule type" value="Genomic_DNA"/>
</dbReference>
<dbReference type="PANTHER" id="PTHR22550">
    <property type="entry name" value="SPORE GERMINATION PROTEIN"/>
    <property type="match status" value="1"/>
</dbReference>
<comment type="caution">
    <text evidence="4">The sequence shown here is derived from an EMBL/GenBank/DDBJ whole genome shotgun (WGS) entry which is preliminary data.</text>
</comment>
<feature type="transmembrane region" description="Helical" evidence="3">
    <location>
        <begin position="288"/>
        <end position="310"/>
    </location>
</feature>
<reference evidence="4 5" key="1">
    <citation type="submission" date="2013-03" db="EMBL/GenBank/DDBJ databases">
        <title>Assembly of a new bacterial strain Brevibacillus borstelensis AK1.</title>
        <authorList>
            <person name="Rajan I."/>
            <person name="PoliReddy D."/>
            <person name="Sugumar T."/>
            <person name="Rathinam K."/>
            <person name="Alqarawi S."/>
            <person name="Khalil A.B."/>
            <person name="Sivakumar N."/>
        </authorList>
    </citation>
    <scope>NUCLEOTIDE SEQUENCE [LARGE SCALE GENOMIC DNA]</scope>
    <source>
        <strain evidence="4 5">AK1</strain>
    </source>
</reference>
<dbReference type="InterPro" id="IPR050768">
    <property type="entry name" value="UPF0353/GerABKA_families"/>
</dbReference>
<dbReference type="STRING" id="1300222.I532_21750"/>
<dbReference type="OrthoDB" id="1726708at2"/>
<dbReference type="RefSeq" id="WP_003391247.1">
    <property type="nucleotide sequence ID" value="NZ_APBN01000014.1"/>
</dbReference>
<keyword evidence="3" id="KW-0812">Transmembrane</keyword>
<dbReference type="GO" id="GO:0016020">
    <property type="term" value="C:membrane"/>
    <property type="evidence" value="ECO:0007669"/>
    <property type="project" value="InterPro"/>
</dbReference>
<dbReference type="AlphaFoldDB" id="M8DU83"/>
<evidence type="ECO:0000313" key="4">
    <source>
        <dbReference type="EMBL" id="EMT50536.1"/>
    </source>
</evidence>
<evidence type="ECO:0000256" key="3">
    <source>
        <dbReference type="SAM" id="Phobius"/>
    </source>
</evidence>
<organism evidence="4 5">
    <name type="scientific">Brevibacillus borstelensis AK1</name>
    <dbReference type="NCBI Taxonomy" id="1300222"/>
    <lineage>
        <taxon>Bacteria</taxon>
        <taxon>Bacillati</taxon>
        <taxon>Bacillota</taxon>
        <taxon>Bacilli</taxon>
        <taxon>Bacillales</taxon>
        <taxon>Paenibacillaceae</taxon>
        <taxon>Brevibacillus</taxon>
    </lineage>
</organism>
<dbReference type="PIRSF" id="PIRSF005690">
    <property type="entry name" value="GerBA"/>
    <property type="match status" value="1"/>
</dbReference>
<protein>
    <submittedName>
        <fullName evidence="4">Spore germination protein</fullName>
    </submittedName>
</protein>
<keyword evidence="2 3" id="KW-0472">Membrane</keyword>
<sequence length="479" mass="52871">MNREQKPLPSYQLRSEPALGVLENPGEDELRRAFAHCADVMIQSVSLRDGSGFILVYCEGLIDIKQMQDTILPELKEMDEGSGLDAFLAEPLPADFTEWTKRLFAGELLLFWRGKGAYSCGLSNRPQRSTEEANTEVSIKGPRDGFVEDLSANVALVRKRLRTTSLAYESFTLGTKSKTRVALLYMTDKAPVELIELLRERLVKNESLEVVTSANLEKTITDNPYSIFPLTDYTGRPDYVTYLLLQGKAAILADNSPIALLVPSSLPELVKAPEDDQYPVAYIWLERVLRLFGIWLAIFLPGFWVALSAYNVEQFPFQLLATVSQGRKGLPFSSPIEMLGILFVFEFLREAGARLPKNVGQTLALVGGLIIGDASIRAGLTSPSQLFIGSLTIVASFTLVNQSLSGAVTITRFAVFLLSSILGMYGFVISVIGTVLYLSTLSSFGQPYVLSRSPMIFSDLAQVLVRPLLSLITNKKRSD</sequence>
<dbReference type="GO" id="GO:0009847">
    <property type="term" value="P:spore germination"/>
    <property type="evidence" value="ECO:0007669"/>
    <property type="project" value="InterPro"/>
</dbReference>
<gene>
    <name evidence="4" type="ORF">I532_21750</name>
</gene>
<keyword evidence="5" id="KW-1185">Reference proteome</keyword>
<dbReference type="PATRIC" id="fig|1300222.3.peg.4570"/>
<dbReference type="InterPro" id="IPR004995">
    <property type="entry name" value="Spore_Ger"/>
</dbReference>
<evidence type="ECO:0000313" key="5">
    <source>
        <dbReference type="Proteomes" id="UP000012081"/>
    </source>
</evidence>
<dbReference type="Pfam" id="PF03323">
    <property type="entry name" value="GerA"/>
    <property type="match status" value="1"/>
</dbReference>
<evidence type="ECO:0000256" key="2">
    <source>
        <dbReference type="ARBA" id="ARBA00023136"/>
    </source>
</evidence>
<feature type="transmembrane region" description="Helical" evidence="3">
    <location>
        <begin position="386"/>
        <end position="404"/>
    </location>
</feature>
<accession>M8DU83</accession>
<proteinExistence type="inferred from homology"/>
<feature type="transmembrane region" description="Helical" evidence="3">
    <location>
        <begin position="416"/>
        <end position="438"/>
    </location>
</feature>
<keyword evidence="3" id="KW-1133">Transmembrane helix</keyword>
<evidence type="ECO:0000256" key="1">
    <source>
        <dbReference type="ARBA" id="ARBA00005278"/>
    </source>
</evidence>
<dbReference type="PANTHER" id="PTHR22550:SF5">
    <property type="entry name" value="LEUCINE ZIPPER PROTEIN 4"/>
    <property type="match status" value="1"/>
</dbReference>
<name>M8DU83_9BACL</name>
<dbReference type="Proteomes" id="UP000012081">
    <property type="component" value="Unassembled WGS sequence"/>
</dbReference>
<comment type="similarity">
    <text evidence="1">Belongs to the GerABKA family.</text>
</comment>